<keyword evidence="3 6" id="KW-0694">RNA-binding</keyword>
<comment type="similarity">
    <text evidence="1 6 7">Belongs to the universal ribosomal protein uS7 family.</text>
</comment>
<feature type="domain" description="Small ribosomal subunit protein uS7" evidence="8">
    <location>
        <begin position="2"/>
        <end position="149"/>
    </location>
</feature>
<dbReference type="GO" id="GO:0006412">
    <property type="term" value="P:translation"/>
    <property type="evidence" value="ECO:0007669"/>
    <property type="project" value="UniProtKB-UniRule"/>
</dbReference>
<dbReference type="Pfam" id="PF00177">
    <property type="entry name" value="Ribosomal_S7"/>
    <property type="match status" value="1"/>
</dbReference>
<keyword evidence="5 6" id="KW-0687">Ribonucleoprotein</keyword>
<evidence type="ECO:0000313" key="9">
    <source>
        <dbReference type="EMBL" id="OUR94030.1"/>
    </source>
</evidence>
<evidence type="ECO:0000256" key="1">
    <source>
        <dbReference type="ARBA" id="ARBA00007151"/>
    </source>
</evidence>
<dbReference type="PANTHER" id="PTHR11205">
    <property type="entry name" value="RIBOSOMAL PROTEIN S7"/>
    <property type="match status" value="1"/>
</dbReference>
<evidence type="ECO:0000256" key="5">
    <source>
        <dbReference type="ARBA" id="ARBA00023274"/>
    </source>
</evidence>
<evidence type="ECO:0000256" key="4">
    <source>
        <dbReference type="ARBA" id="ARBA00022980"/>
    </source>
</evidence>
<accession>A0A1Y5F2Y6</accession>
<protein>
    <recommendedName>
        <fullName evidence="6">Small ribosomal subunit protein uS7</fullName>
    </recommendedName>
</protein>
<gene>
    <name evidence="6" type="primary">rpsG</name>
    <name evidence="9" type="ORF">A9Q84_18400</name>
</gene>
<comment type="subunit">
    <text evidence="6">Part of the 30S ribosomal subunit. Contacts proteins S9 and S11.</text>
</comment>
<dbReference type="InterPro" id="IPR036823">
    <property type="entry name" value="Ribosomal_uS7_dom_sf"/>
</dbReference>
<dbReference type="SUPFAM" id="SSF47973">
    <property type="entry name" value="Ribosomal protein S7"/>
    <property type="match status" value="1"/>
</dbReference>
<dbReference type="GO" id="GO:0015935">
    <property type="term" value="C:small ribosomal subunit"/>
    <property type="evidence" value="ECO:0007669"/>
    <property type="project" value="InterPro"/>
</dbReference>
<comment type="function">
    <text evidence="6">One of the primary rRNA binding proteins, it binds directly to 16S rRNA where it nucleates assembly of the head domain of the 30S subunit. Is located at the subunit interface close to the decoding center, probably blocks exit of the E-site tRNA.</text>
</comment>
<dbReference type="PIRSF" id="PIRSF002122">
    <property type="entry name" value="RPS7p_RPS7a_RPS5e_RPS7o"/>
    <property type="match status" value="1"/>
</dbReference>
<dbReference type="InterPro" id="IPR023798">
    <property type="entry name" value="Ribosomal_uS7_dom"/>
</dbReference>
<comment type="caution">
    <text evidence="9">The sequence shown here is derived from an EMBL/GenBank/DDBJ whole genome shotgun (WGS) entry which is preliminary data.</text>
</comment>
<keyword evidence="4 6" id="KW-0689">Ribosomal protein</keyword>
<dbReference type="AlphaFoldDB" id="A0A1Y5F2Y6"/>
<dbReference type="InterPro" id="IPR020606">
    <property type="entry name" value="Ribosomal_uS7_CS"/>
</dbReference>
<keyword evidence="6" id="KW-0820">tRNA-binding</keyword>
<dbReference type="Proteomes" id="UP000196531">
    <property type="component" value="Unassembled WGS sequence"/>
</dbReference>
<dbReference type="FunFam" id="1.10.455.10:FF:000001">
    <property type="entry name" value="30S ribosomal protein S7"/>
    <property type="match status" value="1"/>
</dbReference>
<dbReference type="CDD" id="cd14869">
    <property type="entry name" value="uS7_Bacteria"/>
    <property type="match status" value="1"/>
</dbReference>
<dbReference type="HAMAP" id="MF_00480_B">
    <property type="entry name" value="Ribosomal_uS7_B"/>
    <property type="match status" value="1"/>
</dbReference>
<dbReference type="InterPro" id="IPR005717">
    <property type="entry name" value="Ribosomal_uS7_bac/org-type"/>
</dbReference>
<evidence type="ECO:0000259" key="8">
    <source>
        <dbReference type="Pfam" id="PF00177"/>
    </source>
</evidence>
<evidence type="ECO:0000256" key="3">
    <source>
        <dbReference type="ARBA" id="ARBA00022884"/>
    </source>
</evidence>
<dbReference type="InterPro" id="IPR000235">
    <property type="entry name" value="Ribosomal_uS7"/>
</dbReference>
<dbReference type="Gene3D" id="1.10.455.10">
    <property type="entry name" value="Ribosomal protein S7 domain"/>
    <property type="match status" value="1"/>
</dbReference>
<evidence type="ECO:0000313" key="10">
    <source>
        <dbReference type="Proteomes" id="UP000196531"/>
    </source>
</evidence>
<name>A0A1Y5F2Y6_9BACT</name>
<dbReference type="GO" id="GO:0000049">
    <property type="term" value="F:tRNA binding"/>
    <property type="evidence" value="ECO:0007669"/>
    <property type="project" value="UniProtKB-UniRule"/>
</dbReference>
<dbReference type="PROSITE" id="PS00052">
    <property type="entry name" value="RIBOSOMAL_S7"/>
    <property type="match status" value="1"/>
</dbReference>
<dbReference type="EMBL" id="MAAO01000013">
    <property type="protein sequence ID" value="OUR94030.1"/>
    <property type="molecule type" value="Genomic_DNA"/>
</dbReference>
<organism evidence="9 10">
    <name type="scientific">Halobacteriovorax marinus</name>
    <dbReference type="NCBI Taxonomy" id="97084"/>
    <lineage>
        <taxon>Bacteria</taxon>
        <taxon>Pseudomonadati</taxon>
        <taxon>Bdellovibrionota</taxon>
        <taxon>Bacteriovoracia</taxon>
        <taxon>Bacteriovoracales</taxon>
        <taxon>Halobacteriovoraceae</taxon>
        <taxon>Halobacteriovorax</taxon>
    </lineage>
</organism>
<dbReference type="NCBIfam" id="TIGR01029">
    <property type="entry name" value="rpsG_bact"/>
    <property type="match status" value="1"/>
</dbReference>
<dbReference type="GO" id="GO:0019843">
    <property type="term" value="F:rRNA binding"/>
    <property type="evidence" value="ECO:0007669"/>
    <property type="project" value="UniProtKB-UniRule"/>
</dbReference>
<sequence>MSRKHRAPVRLVLPDPIYQDVVISKFINSLMLAGKKSAAEKIFYGAMSIVEKKTGEEPLKVFKKALSNIKPAVEVKSRRIGGATYQIPVEVRPNRRQSLALRWLRDHSKSRGGKTMMEKVADEMIDASQGRGGAVKKREDVYKMAEANKAFAHLKW</sequence>
<proteinExistence type="inferred from homology"/>
<keyword evidence="2 6" id="KW-0699">rRNA-binding</keyword>
<evidence type="ECO:0000256" key="6">
    <source>
        <dbReference type="HAMAP-Rule" id="MF_00480"/>
    </source>
</evidence>
<reference evidence="10" key="1">
    <citation type="journal article" date="2017" name="Proc. Natl. Acad. Sci. U.S.A.">
        <title>Simulation of Deepwater Horizon oil plume reveals substrate specialization within a complex community of hydrocarbon-degraders.</title>
        <authorList>
            <person name="Hu P."/>
            <person name="Dubinsky E.A."/>
            <person name="Probst A.J."/>
            <person name="Wang J."/>
            <person name="Sieber C.M.K."/>
            <person name="Tom L.M."/>
            <person name="Gardinali P."/>
            <person name="Banfield J.F."/>
            <person name="Atlas R.M."/>
            <person name="Andersen G.L."/>
        </authorList>
    </citation>
    <scope>NUCLEOTIDE SEQUENCE [LARGE SCALE GENOMIC DNA]</scope>
</reference>
<evidence type="ECO:0000256" key="2">
    <source>
        <dbReference type="ARBA" id="ARBA00022730"/>
    </source>
</evidence>
<dbReference type="GO" id="GO:0003735">
    <property type="term" value="F:structural constituent of ribosome"/>
    <property type="evidence" value="ECO:0007669"/>
    <property type="project" value="InterPro"/>
</dbReference>
<evidence type="ECO:0000256" key="7">
    <source>
        <dbReference type="RuleBase" id="RU003619"/>
    </source>
</evidence>